<evidence type="ECO:0000313" key="3">
    <source>
        <dbReference type="Proteomes" id="UP000435323"/>
    </source>
</evidence>
<dbReference type="EMBL" id="WOBO01000005">
    <property type="protein sequence ID" value="MUK45119.1"/>
    <property type="molecule type" value="Genomic_DNA"/>
</dbReference>
<feature type="signal peptide" evidence="1">
    <location>
        <begin position="1"/>
        <end position="20"/>
    </location>
</feature>
<feature type="chain" id="PRO_5026776140" description="Rap1a immunity protein domain-containing protein" evidence="1">
    <location>
        <begin position="21"/>
        <end position="119"/>
    </location>
</feature>
<protein>
    <recommendedName>
        <fullName evidence="4">Rap1a immunity protein domain-containing protein</fullName>
    </recommendedName>
</protein>
<name>A0A6N3YW16_ALIFS</name>
<comment type="caution">
    <text evidence="2">The sequence shown here is derived from an EMBL/GenBank/DDBJ whole genome shotgun (WGS) entry which is preliminary data.</text>
</comment>
<sequence>MKPINYVIAFLFLFVQPSYAFEHSNANPGSAEFLIAACQEYTELYNKKDEQGFGTFFTTSKEESFRAGYCLGAVMHTNSKCSYPYTYTPSVYQAAKVIASVNVKQRYSETKLLEDAVCR</sequence>
<evidence type="ECO:0000256" key="1">
    <source>
        <dbReference type="SAM" id="SignalP"/>
    </source>
</evidence>
<reference evidence="2 3" key="1">
    <citation type="submission" date="2019-11" db="EMBL/GenBank/DDBJ databases">
        <title>Using colonization assays and comparative genomics to discover symbiosis behaviors and factors in Vibrio fischeri.</title>
        <authorList>
            <person name="Bongrand C."/>
            <person name="Moriano-Gutierrez S."/>
            <person name="Arevalo P."/>
            <person name="Mcfall-Ngai M."/>
            <person name="Visick K."/>
            <person name="Polz M.F."/>
            <person name="Ruby E.G."/>
        </authorList>
    </citation>
    <scope>NUCLEOTIDE SEQUENCE [LARGE SCALE GENOMIC DNA]</scope>
    <source>
        <strain evidence="3">emors.3.2</strain>
    </source>
</reference>
<dbReference type="RefSeq" id="WP_065624722.1">
    <property type="nucleotide sequence ID" value="NZ_MAJX01000069.1"/>
</dbReference>
<keyword evidence="1" id="KW-0732">Signal</keyword>
<accession>A0A6N3YW16</accession>
<proteinExistence type="predicted"/>
<dbReference type="Proteomes" id="UP000435323">
    <property type="component" value="Unassembled WGS sequence"/>
</dbReference>
<gene>
    <name evidence="2" type="ORF">GNP77_06955</name>
</gene>
<evidence type="ECO:0000313" key="2">
    <source>
        <dbReference type="EMBL" id="MUK45119.1"/>
    </source>
</evidence>
<evidence type="ECO:0008006" key="4">
    <source>
        <dbReference type="Google" id="ProtNLM"/>
    </source>
</evidence>
<dbReference type="AlphaFoldDB" id="A0A6N3YW16"/>
<organism evidence="2 3">
    <name type="scientific">Aliivibrio fischeri</name>
    <name type="common">Vibrio fischeri</name>
    <dbReference type="NCBI Taxonomy" id="668"/>
    <lineage>
        <taxon>Bacteria</taxon>
        <taxon>Pseudomonadati</taxon>
        <taxon>Pseudomonadota</taxon>
        <taxon>Gammaproteobacteria</taxon>
        <taxon>Vibrionales</taxon>
        <taxon>Vibrionaceae</taxon>
        <taxon>Aliivibrio</taxon>
    </lineage>
</organism>